<dbReference type="GO" id="GO:0005794">
    <property type="term" value="C:Golgi apparatus"/>
    <property type="evidence" value="ECO:0007669"/>
    <property type="project" value="UniProtKB-SubCell"/>
</dbReference>
<feature type="region of interest" description="Disordered" evidence="5">
    <location>
        <begin position="19"/>
        <end position="65"/>
    </location>
</feature>
<keyword evidence="4" id="KW-0175">Coiled coil</keyword>
<name>H2XV82_CIOIN</name>
<feature type="compositionally biased region" description="Basic residues" evidence="5">
    <location>
        <begin position="35"/>
        <end position="54"/>
    </location>
</feature>
<evidence type="ECO:0000256" key="3">
    <source>
        <dbReference type="ARBA" id="ARBA00023034"/>
    </source>
</evidence>
<dbReference type="PANTHER" id="PTHR14899">
    <property type="entry name" value="G KINASE ANCHORING PROTEIN 1"/>
    <property type="match status" value="1"/>
</dbReference>
<dbReference type="EMBL" id="EAAA01001876">
    <property type="status" value="NOT_ANNOTATED_CDS"/>
    <property type="molecule type" value="Genomic_DNA"/>
</dbReference>
<comment type="similarity">
    <text evidence="2">Belongs to the GKAP1 family.</text>
</comment>
<feature type="region of interest" description="Disordered" evidence="5">
    <location>
        <begin position="134"/>
        <end position="158"/>
    </location>
</feature>
<dbReference type="PANTHER" id="PTHR14899:SF0">
    <property type="entry name" value="G KINASE-ANCHORING PROTEIN 1"/>
    <property type="match status" value="1"/>
</dbReference>
<keyword evidence="7" id="KW-1185">Reference proteome</keyword>
<dbReference type="Proteomes" id="UP000008144">
    <property type="component" value="Chromosome 4"/>
</dbReference>
<dbReference type="GO" id="GO:0007165">
    <property type="term" value="P:signal transduction"/>
    <property type="evidence" value="ECO:0007669"/>
    <property type="project" value="InterPro"/>
</dbReference>
<reference evidence="6" key="3">
    <citation type="submission" date="2025-08" db="UniProtKB">
        <authorList>
            <consortium name="Ensembl"/>
        </authorList>
    </citation>
    <scope>IDENTIFICATION</scope>
</reference>
<evidence type="ECO:0000256" key="2">
    <source>
        <dbReference type="ARBA" id="ARBA00006662"/>
    </source>
</evidence>
<comment type="subcellular location">
    <subcellularLocation>
        <location evidence="1">Golgi apparatus</location>
    </subcellularLocation>
</comment>
<feature type="compositionally biased region" description="Basic and acidic residues" evidence="5">
    <location>
        <begin position="141"/>
        <end position="154"/>
    </location>
</feature>
<evidence type="ECO:0000256" key="1">
    <source>
        <dbReference type="ARBA" id="ARBA00004555"/>
    </source>
</evidence>
<evidence type="ECO:0000313" key="7">
    <source>
        <dbReference type="Proteomes" id="UP000008144"/>
    </source>
</evidence>
<dbReference type="PRINTS" id="PR02083">
    <property type="entry name" value="GKINASEAP1"/>
</dbReference>
<reference evidence="7" key="1">
    <citation type="journal article" date="2002" name="Science">
        <title>The draft genome of Ciona intestinalis: insights into chordate and vertebrate origins.</title>
        <authorList>
            <person name="Dehal P."/>
            <person name="Satou Y."/>
            <person name="Campbell R.K."/>
            <person name="Chapman J."/>
            <person name="Degnan B."/>
            <person name="De Tomaso A."/>
            <person name="Davidson B."/>
            <person name="Di Gregorio A."/>
            <person name="Gelpke M."/>
            <person name="Goodstein D.M."/>
            <person name="Harafuji N."/>
            <person name="Hastings K.E."/>
            <person name="Ho I."/>
            <person name="Hotta K."/>
            <person name="Huang W."/>
            <person name="Kawashima T."/>
            <person name="Lemaire P."/>
            <person name="Martinez D."/>
            <person name="Meinertzhagen I.A."/>
            <person name="Necula S."/>
            <person name="Nonaka M."/>
            <person name="Putnam N."/>
            <person name="Rash S."/>
            <person name="Saiga H."/>
            <person name="Satake M."/>
            <person name="Terry A."/>
            <person name="Yamada L."/>
            <person name="Wang H.G."/>
            <person name="Awazu S."/>
            <person name="Azumi K."/>
            <person name="Boore J."/>
            <person name="Branno M."/>
            <person name="Chin-Bow S."/>
            <person name="DeSantis R."/>
            <person name="Doyle S."/>
            <person name="Francino P."/>
            <person name="Keys D.N."/>
            <person name="Haga S."/>
            <person name="Hayashi H."/>
            <person name="Hino K."/>
            <person name="Imai K.S."/>
            <person name="Inaba K."/>
            <person name="Kano S."/>
            <person name="Kobayashi K."/>
            <person name="Kobayashi M."/>
            <person name="Lee B.I."/>
            <person name="Makabe K.W."/>
            <person name="Manohar C."/>
            <person name="Matassi G."/>
            <person name="Medina M."/>
            <person name="Mochizuki Y."/>
            <person name="Mount S."/>
            <person name="Morishita T."/>
            <person name="Miura S."/>
            <person name="Nakayama A."/>
            <person name="Nishizaka S."/>
            <person name="Nomoto H."/>
            <person name="Ohta F."/>
            <person name="Oishi K."/>
            <person name="Rigoutsos I."/>
            <person name="Sano M."/>
            <person name="Sasaki A."/>
            <person name="Sasakura Y."/>
            <person name="Shoguchi E."/>
            <person name="Shin-i T."/>
            <person name="Spagnuolo A."/>
            <person name="Stainier D."/>
            <person name="Suzuki M.M."/>
            <person name="Tassy O."/>
            <person name="Takatori N."/>
            <person name="Tokuoka M."/>
            <person name="Yagi K."/>
            <person name="Yoshizaki F."/>
            <person name="Wada S."/>
            <person name="Zhang C."/>
            <person name="Hyatt P.D."/>
            <person name="Larimer F."/>
            <person name="Detter C."/>
            <person name="Doggett N."/>
            <person name="Glavina T."/>
            <person name="Hawkins T."/>
            <person name="Richardson P."/>
            <person name="Lucas S."/>
            <person name="Kohara Y."/>
            <person name="Levine M."/>
            <person name="Satoh N."/>
            <person name="Rokhsar D.S."/>
        </authorList>
    </citation>
    <scope>NUCLEOTIDE SEQUENCE [LARGE SCALE GENOMIC DNA]</scope>
</reference>
<accession>H2XV82</accession>
<reference evidence="6" key="4">
    <citation type="submission" date="2025-09" db="UniProtKB">
        <authorList>
            <consortium name="Ensembl"/>
        </authorList>
    </citation>
    <scope>IDENTIFICATION</scope>
</reference>
<evidence type="ECO:0000313" key="6">
    <source>
        <dbReference type="Ensembl" id="ENSCINP00000033566.1"/>
    </source>
</evidence>
<evidence type="ECO:0000256" key="5">
    <source>
        <dbReference type="SAM" id="MobiDB-lite"/>
    </source>
</evidence>
<dbReference type="AlphaFoldDB" id="H2XV82"/>
<protein>
    <submittedName>
        <fullName evidence="6">Uncharacterized protein</fullName>
    </submittedName>
</protein>
<proteinExistence type="inferred from homology"/>
<dbReference type="GeneTree" id="ENSGT00390000008742"/>
<organism evidence="6 7">
    <name type="scientific">Ciona intestinalis</name>
    <name type="common">Transparent sea squirt</name>
    <name type="synonym">Ascidia intestinalis</name>
    <dbReference type="NCBI Taxonomy" id="7719"/>
    <lineage>
        <taxon>Eukaryota</taxon>
        <taxon>Metazoa</taxon>
        <taxon>Chordata</taxon>
        <taxon>Tunicata</taxon>
        <taxon>Ascidiacea</taxon>
        <taxon>Phlebobranchia</taxon>
        <taxon>Cionidae</taxon>
        <taxon>Ciona</taxon>
    </lineage>
</organism>
<evidence type="ECO:0000256" key="4">
    <source>
        <dbReference type="ARBA" id="ARBA00023054"/>
    </source>
</evidence>
<dbReference type="InterPro" id="IPR026109">
    <property type="entry name" value="GKAP1"/>
</dbReference>
<reference evidence="6" key="2">
    <citation type="journal article" date="2008" name="Genome Biol.">
        <title>Improved genome assembly and evidence-based global gene model set for the chordate Ciona intestinalis: new insight into intron and operon populations.</title>
        <authorList>
            <person name="Satou Y."/>
            <person name="Mineta K."/>
            <person name="Ogasawara M."/>
            <person name="Sasakura Y."/>
            <person name="Shoguchi E."/>
            <person name="Ueno K."/>
            <person name="Yamada L."/>
            <person name="Matsumoto J."/>
            <person name="Wasserscheid J."/>
            <person name="Dewar K."/>
            <person name="Wiley G.B."/>
            <person name="Macmil S.L."/>
            <person name="Roe B.A."/>
            <person name="Zeller R.W."/>
            <person name="Hastings K.E."/>
            <person name="Lemaire P."/>
            <person name="Lindquist E."/>
            <person name="Endo T."/>
            <person name="Hotta K."/>
            <person name="Inaba K."/>
        </authorList>
    </citation>
    <scope>NUCLEOTIDE SEQUENCE [LARGE SCALE GENOMIC DNA]</scope>
    <source>
        <strain evidence="6">wild type</strain>
    </source>
</reference>
<dbReference type="Ensembl" id="ENSCINT00000035611.1">
    <property type="protein sequence ID" value="ENSCINP00000033566.1"/>
    <property type="gene ID" value="ENSCING00000019561.1"/>
</dbReference>
<dbReference type="InParanoid" id="H2XV82"/>
<keyword evidence="3" id="KW-0333">Golgi apparatus</keyword>
<dbReference type="HOGENOM" id="CLU_1255584_0_0_1"/>
<sequence length="220" mass="25197">MTTGIKATENRFAFLKVQDSDSDEHISDSGFKTVGKTKTKPTNNAKKRARRRKKKEVETGNSMQSLDSFSEPLAISSRNEHTIRDQKLVEKLYEDDLWKAVELSKLAYEKEQERHFTSALKNPVPEHSNEKLQVETSSHMNKTEKQIRKEEKQKNKAAKTVSLQQFQQYIEDSLPIKPEPPKSHSLNGHQEAGDFFNKVDADVAKIKTGEMLQEVIIMNP</sequence>